<keyword evidence="2" id="KW-1185">Reference proteome</keyword>
<dbReference type="EMBL" id="FQZQ01000006">
    <property type="protein sequence ID" value="SHJ22111.1"/>
    <property type="molecule type" value="Genomic_DNA"/>
</dbReference>
<sequence>MANRRTYMLAFLISAIGDKLARFRPEQPDRNQIPEGMCPQGRIAVGKRLENKVPASKVEPGLSLQGIVIK</sequence>
<accession>A0A1M6HIU3</accession>
<dbReference type="AlphaFoldDB" id="A0A1M6HIU3"/>
<gene>
    <name evidence="1" type="ORF">SAMN05444000_10663</name>
</gene>
<name>A0A1M6HIU3_9RHOB</name>
<dbReference type="Proteomes" id="UP000183982">
    <property type="component" value="Unassembled WGS sequence"/>
</dbReference>
<proteinExistence type="predicted"/>
<organism evidence="1 2">
    <name type="scientific">Shimia gijangensis</name>
    <dbReference type="NCBI Taxonomy" id="1470563"/>
    <lineage>
        <taxon>Bacteria</taxon>
        <taxon>Pseudomonadati</taxon>
        <taxon>Pseudomonadota</taxon>
        <taxon>Alphaproteobacteria</taxon>
        <taxon>Rhodobacterales</taxon>
        <taxon>Roseobacteraceae</taxon>
    </lineage>
</organism>
<reference evidence="2" key="1">
    <citation type="submission" date="2016-11" db="EMBL/GenBank/DDBJ databases">
        <authorList>
            <person name="Varghese N."/>
            <person name="Submissions S."/>
        </authorList>
    </citation>
    <scope>NUCLEOTIDE SEQUENCE [LARGE SCALE GENOMIC DNA]</scope>
    <source>
        <strain evidence="2">DSM 100564</strain>
    </source>
</reference>
<evidence type="ECO:0000313" key="2">
    <source>
        <dbReference type="Proteomes" id="UP000183982"/>
    </source>
</evidence>
<protein>
    <submittedName>
        <fullName evidence="1">Uncharacterized protein</fullName>
    </submittedName>
</protein>
<evidence type="ECO:0000313" key="1">
    <source>
        <dbReference type="EMBL" id="SHJ22111.1"/>
    </source>
</evidence>
<dbReference type="RefSeq" id="WP_175556910.1">
    <property type="nucleotide sequence ID" value="NZ_FQZQ01000006.1"/>
</dbReference>